<dbReference type="PANTHER" id="PTHR30290:SF9">
    <property type="entry name" value="OLIGOPEPTIDE-BINDING PROTEIN APPA"/>
    <property type="match status" value="1"/>
</dbReference>
<feature type="domain" description="Solute-binding protein family 5" evidence="4">
    <location>
        <begin position="102"/>
        <end position="496"/>
    </location>
</feature>
<proteinExistence type="inferred from homology"/>
<dbReference type="Gene3D" id="3.10.105.10">
    <property type="entry name" value="Dipeptide-binding Protein, Domain 3"/>
    <property type="match status" value="1"/>
</dbReference>
<evidence type="ECO:0000256" key="1">
    <source>
        <dbReference type="ARBA" id="ARBA00005695"/>
    </source>
</evidence>
<dbReference type="GO" id="GO:1904680">
    <property type="term" value="F:peptide transmembrane transporter activity"/>
    <property type="evidence" value="ECO:0007669"/>
    <property type="project" value="TreeGrafter"/>
</dbReference>
<dbReference type="Gene3D" id="3.40.190.10">
    <property type="entry name" value="Periplasmic binding protein-like II"/>
    <property type="match status" value="1"/>
</dbReference>
<name>A0A0R2BDN1_9LACO</name>
<comment type="similarity">
    <text evidence="1">Belongs to the bacterial solute-binding protein 5 family.</text>
</comment>
<accession>A0A0R2BDN1</accession>
<dbReference type="GO" id="GO:0043190">
    <property type="term" value="C:ATP-binding cassette (ABC) transporter complex"/>
    <property type="evidence" value="ECO:0007669"/>
    <property type="project" value="InterPro"/>
</dbReference>
<dbReference type="InterPro" id="IPR030678">
    <property type="entry name" value="Peptide/Ni-bd"/>
</dbReference>
<evidence type="ECO:0000256" key="3">
    <source>
        <dbReference type="ARBA" id="ARBA00022729"/>
    </source>
</evidence>
<keyword evidence="2" id="KW-0813">Transport</keyword>
<reference evidence="5 6" key="1">
    <citation type="journal article" date="2015" name="Genome Announc.">
        <title>Expanding the biotechnology potential of lactobacilli through comparative genomics of 213 strains and associated genera.</title>
        <authorList>
            <person name="Sun Z."/>
            <person name="Harris H.M."/>
            <person name="McCann A."/>
            <person name="Guo C."/>
            <person name="Argimon S."/>
            <person name="Zhang W."/>
            <person name="Yang X."/>
            <person name="Jeffery I.B."/>
            <person name="Cooney J.C."/>
            <person name="Kagawa T.F."/>
            <person name="Liu W."/>
            <person name="Song Y."/>
            <person name="Salvetti E."/>
            <person name="Wrobel A."/>
            <person name="Rasinkangas P."/>
            <person name="Parkhill J."/>
            <person name="Rea M.C."/>
            <person name="O'Sullivan O."/>
            <person name="Ritari J."/>
            <person name="Douillard F.P."/>
            <person name="Paul Ross R."/>
            <person name="Yang R."/>
            <person name="Briner A.E."/>
            <person name="Felis G.E."/>
            <person name="de Vos W.M."/>
            <person name="Barrangou R."/>
            <person name="Klaenhammer T.R."/>
            <person name="Caufield P.W."/>
            <person name="Cui Y."/>
            <person name="Zhang H."/>
            <person name="O'Toole P.W."/>
        </authorList>
    </citation>
    <scope>NUCLEOTIDE SEQUENCE [LARGE SCALE GENOMIC DNA]</scope>
    <source>
        <strain evidence="5 6">DSM 20452</strain>
    </source>
</reference>
<evidence type="ECO:0000313" key="6">
    <source>
        <dbReference type="Proteomes" id="UP000051612"/>
    </source>
</evidence>
<dbReference type="GO" id="GO:0015833">
    <property type="term" value="P:peptide transport"/>
    <property type="evidence" value="ECO:0007669"/>
    <property type="project" value="TreeGrafter"/>
</dbReference>
<dbReference type="InterPro" id="IPR000914">
    <property type="entry name" value="SBP_5_dom"/>
</dbReference>
<dbReference type="Proteomes" id="UP000051612">
    <property type="component" value="Unassembled WGS sequence"/>
</dbReference>
<dbReference type="PIRSF" id="PIRSF002741">
    <property type="entry name" value="MppA"/>
    <property type="match status" value="1"/>
</dbReference>
<gene>
    <name evidence="5" type="ORF">FC48_GL001291</name>
</gene>
<dbReference type="Pfam" id="PF00496">
    <property type="entry name" value="SBP_bac_5"/>
    <property type="match status" value="1"/>
</dbReference>
<protein>
    <submittedName>
        <fullName evidence="5">ABC-type oligopeptide transport system, periplasmic component</fullName>
    </submittedName>
</protein>
<dbReference type="SUPFAM" id="SSF53850">
    <property type="entry name" value="Periplasmic binding protein-like II"/>
    <property type="match status" value="1"/>
</dbReference>
<dbReference type="InterPro" id="IPR039424">
    <property type="entry name" value="SBP_5"/>
</dbReference>
<evidence type="ECO:0000259" key="4">
    <source>
        <dbReference type="Pfam" id="PF00496"/>
    </source>
</evidence>
<dbReference type="AlphaFoldDB" id="A0A0R2BDN1"/>
<keyword evidence="3" id="KW-0732">Signal</keyword>
<dbReference type="GO" id="GO:0042597">
    <property type="term" value="C:periplasmic space"/>
    <property type="evidence" value="ECO:0007669"/>
    <property type="project" value="UniProtKB-ARBA"/>
</dbReference>
<comment type="caution">
    <text evidence="5">The sequence shown here is derived from an EMBL/GenBank/DDBJ whole genome shotgun (WGS) entry which is preliminary data.</text>
</comment>
<evidence type="ECO:0000256" key="2">
    <source>
        <dbReference type="ARBA" id="ARBA00022448"/>
    </source>
</evidence>
<organism evidence="5 6">
    <name type="scientific">Ligilactobacillus murinus DSM 20452 = NBRC 14221</name>
    <dbReference type="NCBI Taxonomy" id="1423772"/>
    <lineage>
        <taxon>Bacteria</taxon>
        <taxon>Bacillati</taxon>
        <taxon>Bacillota</taxon>
        <taxon>Bacilli</taxon>
        <taxon>Lactobacillales</taxon>
        <taxon>Lactobacillaceae</taxon>
        <taxon>Ligilactobacillus</taxon>
    </lineage>
</organism>
<evidence type="ECO:0000313" key="5">
    <source>
        <dbReference type="EMBL" id="KRM76912.1"/>
    </source>
</evidence>
<dbReference type="EMBL" id="AYYN01000028">
    <property type="protein sequence ID" value="KRM76912.1"/>
    <property type="molecule type" value="Genomic_DNA"/>
</dbReference>
<dbReference type="RefSeq" id="WP_056958355.1">
    <property type="nucleotide sequence ID" value="NZ_AYYN01000028.1"/>
</dbReference>
<dbReference type="PATRIC" id="fig|1423772.3.peg.1380"/>
<sequence length="580" mass="65130">MNKKGVVKSILALATVVMVQGTVGPSVSANKLPLEYSSHKKQVKGGTLHVGLASGGGFKGIFAPPLRIDGPTSEVAQFGEYSLFSINDDYTYAKGGLADVTFDQKQKTATVKIKKSTRWSDGHPVEAKDIAYTYEVIANPATNSGDYDDRSRDVVGMEEYHEGKADNISGVEVKDEKTCVIHFKEMKPEMKFPGSGYVLGEVMPYHYLKDVPFDKLASSDKIQKTPLFYGPFKIKNMVKGESIEWVPNKYYGGKKPNLSKIVVEVVDPGHAAAALKANKYDVLLEQSPSIYNKVKKLPQYVVLGKKAKYYSYVGFKVGHFKNGVNVMDRKTPVQDRALRQAMGYALNMDQISKKFGYGLKYRANTIVPDAFGKYNDHKLKGYPLDLKKANRLLDKAGYKMQKNGYRTLPNGKPFTLKLLAAMSSDNAGNRNAVEVYLQQWKKIGVKVELKGGRLQEFNSYIEQLTNDGEGYDVYLSNWNVSSAPTSSLAETYLPNNPYNLSHFVTKENTKLIKSLSSKEAFNTDYQIKQFYKWQAYMNKEAYIIPRQFQYDTYTFSKKLTNVTLDTKKGATLWEDIAFTK</sequence>
<dbReference type="PANTHER" id="PTHR30290">
    <property type="entry name" value="PERIPLASMIC BINDING COMPONENT OF ABC TRANSPORTER"/>
    <property type="match status" value="1"/>
</dbReference>